<gene>
    <name evidence="2" type="ORF">LCGC14_1682410</name>
</gene>
<name>A0A0F9K3R1_9ZZZZ</name>
<evidence type="ECO:0000313" key="2">
    <source>
        <dbReference type="EMBL" id="KKM16778.1"/>
    </source>
</evidence>
<dbReference type="InterPro" id="IPR000073">
    <property type="entry name" value="AB_hydrolase_1"/>
</dbReference>
<dbReference type="EMBL" id="LAZR01014601">
    <property type="protein sequence ID" value="KKM16778.1"/>
    <property type="molecule type" value="Genomic_DNA"/>
</dbReference>
<protein>
    <recommendedName>
        <fullName evidence="1">AB hydrolase-1 domain-containing protein</fullName>
    </recommendedName>
</protein>
<feature type="domain" description="AB hydrolase-1" evidence="1">
    <location>
        <begin position="4"/>
        <end position="97"/>
    </location>
</feature>
<dbReference type="Pfam" id="PF00561">
    <property type="entry name" value="Abhydrolase_1"/>
    <property type="match status" value="1"/>
</dbReference>
<dbReference type="InterPro" id="IPR029058">
    <property type="entry name" value="AB_hydrolase_fold"/>
</dbReference>
<dbReference type="SUPFAM" id="SSF53474">
    <property type="entry name" value="alpha/beta-Hydrolases"/>
    <property type="match status" value="1"/>
</dbReference>
<dbReference type="AlphaFoldDB" id="A0A0F9K3R1"/>
<proteinExistence type="predicted"/>
<evidence type="ECO:0000259" key="1">
    <source>
        <dbReference type="Pfam" id="PF00561"/>
    </source>
</evidence>
<dbReference type="Gene3D" id="3.40.50.1820">
    <property type="entry name" value="alpha/beta hydrolase"/>
    <property type="match status" value="1"/>
</dbReference>
<organism evidence="2">
    <name type="scientific">marine sediment metagenome</name>
    <dbReference type="NCBI Taxonomy" id="412755"/>
    <lineage>
        <taxon>unclassified sequences</taxon>
        <taxon>metagenomes</taxon>
        <taxon>ecological metagenomes</taxon>
    </lineage>
</organism>
<sequence>MQNIIFIHGLESSGKGFKGNLFNKVLPECLTPDFEKYNPKISTKTLLKKRMTQLLLILKNKHPWIIIGSSFGGLMGTIYSCQNPERVSKLILLAPYLSTSELDPKKYSSVDVPVITFHGNRDKIVSLNRSKACAEKLFRNLTYNIVDDDHYLHNTVMTINWQKLVRSI</sequence>
<accession>A0A0F9K3R1</accession>
<reference evidence="2" key="1">
    <citation type="journal article" date="2015" name="Nature">
        <title>Complex archaea that bridge the gap between prokaryotes and eukaryotes.</title>
        <authorList>
            <person name="Spang A."/>
            <person name="Saw J.H."/>
            <person name="Jorgensen S.L."/>
            <person name="Zaremba-Niedzwiedzka K."/>
            <person name="Martijn J."/>
            <person name="Lind A.E."/>
            <person name="van Eijk R."/>
            <person name="Schleper C."/>
            <person name="Guy L."/>
            <person name="Ettema T.J."/>
        </authorList>
    </citation>
    <scope>NUCLEOTIDE SEQUENCE</scope>
</reference>
<comment type="caution">
    <text evidence="2">The sequence shown here is derived from an EMBL/GenBank/DDBJ whole genome shotgun (WGS) entry which is preliminary data.</text>
</comment>